<dbReference type="Pfam" id="PF04285">
    <property type="entry name" value="DUF444"/>
    <property type="match status" value="1"/>
</dbReference>
<dbReference type="NCBIfam" id="NF003708">
    <property type="entry name" value="PRK05325.1-3"/>
    <property type="match status" value="1"/>
</dbReference>
<dbReference type="PANTHER" id="PTHR30510:SF2">
    <property type="entry name" value="UPF0229 PROTEIN YEAH"/>
    <property type="match status" value="1"/>
</dbReference>
<name>A0A2A6LVA1_RHIFR</name>
<dbReference type="Proteomes" id="UP000466694">
    <property type="component" value="Unassembled WGS sequence"/>
</dbReference>
<dbReference type="RefSeq" id="WP_014328095.1">
    <property type="nucleotide sequence ID" value="NZ_BJNI01000004.1"/>
</dbReference>
<comment type="similarity">
    <text evidence="1">Belongs to the UPF0229 family.</text>
</comment>
<dbReference type="AlphaFoldDB" id="A0A2A6LVA1"/>
<evidence type="ECO:0000256" key="1">
    <source>
        <dbReference type="HAMAP-Rule" id="MF_01232"/>
    </source>
</evidence>
<dbReference type="EMBL" id="WISZ01000169">
    <property type="protein sequence ID" value="MQX11158.1"/>
    <property type="molecule type" value="Genomic_DNA"/>
</dbReference>
<evidence type="ECO:0000313" key="4">
    <source>
        <dbReference type="EMBL" id="PDT46210.1"/>
    </source>
</evidence>
<organism evidence="4 5">
    <name type="scientific">Rhizobium fredii</name>
    <name type="common">Sinorhizobium fredii</name>
    <dbReference type="NCBI Taxonomy" id="380"/>
    <lineage>
        <taxon>Bacteria</taxon>
        <taxon>Pseudomonadati</taxon>
        <taxon>Pseudomonadota</taxon>
        <taxon>Alphaproteobacteria</taxon>
        <taxon>Hyphomicrobiales</taxon>
        <taxon>Rhizobiaceae</taxon>
        <taxon>Sinorhizobium/Ensifer group</taxon>
        <taxon>Sinorhizobium</taxon>
    </lineage>
</organism>
<dbReference type="EMBL" id="NWTC01000015">
    <property type="protein sequence ID" value="PDT46210.1"/>
    <property type="molecule type" value="Genomic_DNA"/>
</dbReference>
<evidence type="ECO:0000313" key="6">
    <source>
        <dbReference type="Proteomes" id="UP000466694"/>
    </source>
</evidence>
<feature type="region of interest" description="Disordered" evidence="2">
    <location>
        <begin position="83"/>
        <end position="107"/>
    </location>
</feature>
<gene>
    <name evidence="4" type="ORF">CO661_19885</name>
    <name evidence="3" type="ORF">GHK48_23520</name>
</gene>
<proteinExistence type="inferred from homology"/>
<dbReference type="HAMAP" id="MF_01232">
    <property type="entry name" value="UPF0229"/>
    <property type="match status" value="1"/>
</dbReference>
<feature type="region of interest" description="Disordered" evidence="2">
    <location>
        <begin position="1"/>
        <end position="20"/>
    </location>
</feature>
<protein>
    <recommendedName>
        <fullName evidence="1">UPF0229 protein CO661_19885</fullName>
    </recommendedName>
</protein>
<evidence type="ECO:0000313" key="3">
    <source>
        <dbReference type="EMBL" id="MQX11158.1"/>
    </source>
</evidence>
<reference evidence="4 5" key="2">
    <citation type="submission" date="2017-09" db="EMBL/GenBank/DDBJ databases">
        <title>Comparative genomics of rhizobia isolated from Phaseolus vulgaris in China.</title>
        <authorList>
            <person name="Tong W."/>
        </authorList>
    </citation>
    <scope>NUCLEOTIDE SEQUENCE [LARGE SCALE GENOMIC DNA]</scope>
    <source>
        <strain evidence="4 5">PCH1</strain>
    </source>
</reference>
<accession>A0A2A6LVA1</accession>
<dbReference type="NCBIfam" id="NF003707">
    <property type="entry name" value="PRK05325.1-2"/>
    <property type="match status" value="1"/>
</dbReference>
<dbReference type="PANTHER" id="PTHR30510">
    <property type="entry name" value="UPF0229 PROTEIN YEAH"/>
    <property type="match status" value="1"/>
</dbReference>
<evidence type="ECO:0000256" key="2">
    <source>
        <dbReference type="SAM" id="MobiDB-lite"/>
    </source>
</evidence>
<dbReference type="InterPro" id="IPR006698">
    <property type="entry name" value="UPF0229"/>
</dbReference>
<evidence type="ECO:0000313" key="5">
    <source>
        <dbReference type="Proteomes" id="UP000220353"/>
    </source>
</evidence>
<dbReference type="Proteomes" id="UP000220353">
    <property type="component" value="Unassembled WGS sequence"/>
</dbReference>
<sequence>MPNFIDRRLNPKDKSLGNRQRFLKRAREELKRAIKEQVKSGKIADVDAEHNVSMPARGVSEPTFQPAGDSGERQYVLPGNREFAAGDRLPKRSSGAGATGAGAGTGRSEDEFQFVLSREEVLDLFFEDLELPDMVKLNMKESVAFKRRRAGFAATGSPTNINVGRTMRNSFGRRIALHRPGRKEMEAIAEEIARLEAEPKAGAKHLQYLEELRQKLEKLERRRRRIPYVDPVDIRFNRFEQQPLPNASAVMFCLMDVSASMGEREKDLAKRFFVLLHLFLKRRYDRIDIVFIRHTDEAGEVDENTFFYSKQSGGTIVSTALEEMLRVIRERYPAREWNIYAAQASDGENISGDSERCASLLHDDLMRLCQYYAYVEIIDERETEIFGTTDNGTSLWRAYRTVDGEWPNFQMTRIAKPADIYPVFRKLFGKQPAVQVRK</sequence>
<feature type="compositionally biased region" description="Basic and acidic residues" evidence="2">
    <location>
        <begin position="1"/>
        <end position="16"/>
    </location>
</feature>
<reference evidence="3 6" key="1">
    <citation type="journal article" date="2013" name="Genome Biol.">
        <title>Comparative genomics of the core and accessory genomes of 48 Sinorhizobium strains comprising five genospecies.</title>
        <authorList>
            <person name="Sugawara M."/>
            <person name="Epstein B."/>
            <person name="Badgley B.D."/>
            <person name="Unno T."/>
            <person name="Xu L."/>
            <person name="Reese J."/>
            <person name="Gyaneshwar P."/>
            <person name="Denny R."/>
            <person name="Mudge J."/>
            <person name="Bharti A.K."/>
            <person name="Farmer A.D."/>
            <person name="May G.D."/>
            <person name="Woodward J.E."/>
            <person name="Medigue C."/>
            <person name="Vallenet D."/>
            <person name="Lajus A."/>
            <person name="Rouy Z."/>
            <person name="Martinez-Vaz B."/>
            <person name="Tiffin P."/>
            <person name="Young N.D."/>
            <person name="Sadowsky M.J."/>
        </authorList>
    </citation>
    <scope>NUCLEOTIDE SEQUENCE [LARGE SCALE GENOMIC DNA]</scope>
    <source>
        <strain evidence="3 6">USDA205</strain>
    </source>
</reference>
<reference evidence="3" key="3">
    <citation type="submission" date="2019-10" db="EMBL/GenBank/DDBJ databases">
        <authorList>
            <person name="Sugawara M."/>
            <person name="Epstein B."/>
            <person name="Badgley B."/>
            <person name="Unno T."/>
            <person name="Xu L."/>
            <person name="Reese J."/>
            <person name="Gyaneshwar P."/>
            <person name="Denny R."/>
            <person name="Mudege J."/>
            <person name="Bharti A."/>
            <person name="Farmer A."/>
            <person name="May G."/>
            <person name="Woodward J."/>
            <person name="Medigue C."/>
            <person name="Vallenet D."/>
            <person name="Lajus A."/>
            <person name="Rouy Z."/>
            <person name="Martinez-Vaz B."/>
            <person name="Tiffin P."/>
            <person name="Young N."/>
            <person name="Sadowsky M."/>
        </authorList>
    </citation>
    <scope>NUCLEOTIDE SEQUENCE</scope>
    <source>
        <strain evidence="3">USDA205</strain>
    </source>
</reference>
<dbReference type="GeneID" id="48972725"/>
<comment type="caution">
    <text evidence="4">The sequence shown here is derived from an EMBL/GenBank/DDBJ whole genome shotgun (WGS) entry which is preliminary data.</text>
</comment>